<keyword evidence="3" id="KW-0963">Cytoplasm</keyword>
<keyword evidence="4 10" id="KW-0282">Flagellum</keyword>
<dbReference type="RefSeq" id="XP_002734203.1">
    <property type="nucleotide sequence ID" value="XM_002734157.2"/>
</dbReference>
<dbReference type="InterPro" id="IPR000435">
    <property type="entry name" value="Tektins"/>
</dbReference>
<dbReference type="InterPro" id="IPR048256">
    <property type="entry name" value="Tektin-like"/>
</dbReference>
<evidence type="ECO:0000256" key="7">
    <source>
        <dbReference type="ARBA" id="ARBA00023212"/>
    </source>
</evidence>
<evidence type="ECO:0000313" key="12">
    <source>
        <dbReference type="Proteomes" id="UP000694865"/>
    </source>
</evidence>
<reference evidence="13" key="1">
    <citation type="submission" date="2025-08" db="UniProtKB">
        <authorList>
            <consortium name="RefSeq"/>
        </authorList>
    </citation>
    <scope>IDENTIFICATION</scope>
    <source>
        <tissue evidence="13">Testes</tissue>
    </source>
</reference>
<evidence type="ECO:0000256" key="5">
    <source>
        <dbReference type="ARBA" id="ARBA00023054"/>
    </source>
</evidence>
<comment type="function">
    <text evidence="9">Microtubule inner protein (MIP) part of the dynein-decorated doublet microtubules (DMTs) in cilia and flagellar axoneme. Forms filamentous polymers in the walls of ciliary and flagellar microtubules.</text>
</comment>
<evidence type="ECO:0000256" key="9">
    <source>
        <dbReference type="ARBA" id="ARBA00045224"/>
    </source>
</evidence>
<evidence type="ECO:0000256" key="1">
    <source>
        <dbReference type="ARBA" id="ARBA00004611"/>
    </source>
</evidence>
<feature type="coiled-coil region" evidence="11">
    <location>
        <begin position="24"/>
        <end position="54"/>
    </location>
</feature>
<evidence type="ECO:0000256" key="6">
    <source>
        <dbReference type="ARBA" id="ARBA00023069"/>
    </source>
</evidence>
<feature type="coiled-coil region" evidence="11">
    <location>
        <begin position="268"/>
        <end position="302"/>
    </location>
</feature>
<dbReference type="Proteomes" id="UP000694865">
    <property type="component" value="Unplaced"/>
</dbReference>
<evidence type="ECO:0000256" key="4">
    <source>
        <dbReference type="ARBA" id="ARBA00022846"/>
    </source>
</evidence>
<organism evidence="12 13">
    <name type="scientific">Saccoglossus kowalevskii</name>
    <name type="common">Acorn worm</name>
    <dbReference type="NCBI Taxonomy" id="10224"/>
    <lineage>
        <taxon>Eukaryota</taxon>
        <taxon>Metazoa</taxon>
        <taxon>Hemichordata</taxon>
        <taxon>Enteropneusta</taxon>
        <taxon>Harrimaniidae</taxon>
        <taxon>Saccoglossus</taxon>
    </lineage>
</organism>
<comment type="subcellular location">
    <subcellularLocation>
        <location evidence="10">Cytoplasm</location>
        <location evidence="10">Cytoskeleton</location>
        <location evidence="10">Cilium axoneme</location>
    </subcellularLocation>
    <subcellularLocation>
        <location evidence="1">Cytoplasm</location>
        <location evidence="1">Cytoskeleton</location>
        <location evidence="1">Flagellum axoneme</location>
    </subcellularLocation>
</comment>
<keyword evidence="5 11" id="KW-0175">Coiled coil</keyword>
<evidence type="ECO:0000313" key="13">
    <source>
        <dbReference type="RefSeq" id="XP_002734203.1"/>
    </source>
</evidence>
<evidence type="ECO:0000256" key="3">
    <source>
        <dbReference type="ARBA" id="ARBA00022490"/>
    </source>
</evidence>
<gene>
    <name evidence="13" type="primary">LOC100377173</name>
</gene>
<evidence type="ECO:0000256" key="2">
    <source>
        <dbReference type="ARBA" id="ARBA00007209"/>
    </source>
</evidence>
<keyword evidence="6 10" id="KW-0969">Cilium</keyword>
<protein>
    <recommendedName>
        <fullName evidence="10">Tektin</fullName>
    </recommendedName>
</protein>
<dbReference type="PANTHER" id="PTHR19960:SF25">
    <property type="entry name" value="TEKTIN-1"/>
    <property type="match status" value="1"/>
</dbReference>
<evidence type="ECO:0000256" key="11">
    <source>
        <dbReference type="SAM" id="Coils"/>
    </source>
</evidence>
<dbReference type="PANTHER" id="PTHR19960">
    <property type="entry name" value="TEKTIN"/>
    <property type="match status" value="1"/>
</dbReference>
<dbReference type="PRINTS" id="PR00511">
    <property type="entry name" value="TEKTIN"/>
</dbReference>
<evidence type="ECO:0000256" key="10">
    <source>
        <dbReference type="RuleBase" id="RU367040"/>
    </source>
</evidence>
<comment type="similarity">
    <text evidence="2 10">Belongs to the tektin family.</text>
</comment>
<keyword evidence="12" id="KW-1185">Reference proteome</keyword>
<evidence type="ECO:0000256" key="8">
    <source>
        <dbReference type="ARBA" id="ARBA00023273"/>
    </source>
</evidence>
<accession>A0ABM0GP19</accession>
<name>A0ABM0GP19_SACKO</name>
<keyword evidence="8 10" id="KW-0966">Cell projection</keyword>
<sequence>MAKLITAPPRFTREEWVVANHSKYNNAEKQRASAERLKAESDRLIDETEKHTKKTQRDVNKKFEQRIDDINFWKEELDHKLDDNKKENDTLLAYKTRLENALDACREPLAIAQQCLVNREGRKAIDLVHDDVQKNLMKEVETIQGVMALLQKTLDQTVEQIRRSKSAKFYLEKDLKDKFLAKDIDDACHDLRDNTPGIKYNEGAAKIEANSVTPDDWQEFSNKNIEKAEREKNASISLRSMIDAILEQTADDMQRQVDETDLAFDKRITETKATKEKLEDHLSKVQGEILEMEKNIDKLQNAIDDKEGPMKLSQTRLKERTNRPNVELCRDPVQYRLIKEVGEITSHIDRLSLTHAQAESELKGLIRNQLTIEEDIDIKANTVQIDDVECMGLRKSIKIKKF</sequence>
<keyword evidence="7" id="KW-0206">Cytoskeleton</keyword>
<dbReference type="GeneID" id="100377173"/>
<dbReference type="Pfam" id="PF03148">
    <property type="entry name" value="Tektin"/>
    <property type="match status" value="1"/>
</dbReference>
<proteinExistence type="inferred from homology"/>